<protein>
    <submittedName>
        <fullName evidence="1">Zinc phosphodiesterase ELAC protein 2-like</fullName>
    </submittedName>
</protein>
<dbReference type="Proteomes" id="UP000634136">
    <property type="component" value="Unassembled WGS sequence"/>
</dbReference>
<reference evidence="1" key="1">
    <citation type="submission" date="2020-09" db="EMBL/GenBank/DDBJ databases">
        <title>Genome-Enabled Discovery of Anthraquinone Biosynthesis in Senna tora.</title>
        <authorList>
            <person name="Kang S.-H."/>
            <person name="Pandey R.P."/>
            <person name="Lee C.-M."/>
            <person name="Sim J.-S."/>
            <person name="Jeong J.-T."/>
            <person name="Choi B.-S."/>
            <person name="Jung M."/>
            <person name="Ginzburg D."/>
            <person name="Zhao K."/>
            <person name="Won S.Y."/>
            <person name="Oh T.-J."/>
            <person name="Yu Y."/>
            <person name="Kim N.-H."/>
            <person name="Lee O.R."/>
            <person name="Lee T.-H."/>
            <person name="Bashyal P."/>
            <person name="Kim T.-S."/>
            <person name="Lee W.-H."/>
            <person name="Kawkins C."/>
            <person name="Kim C.-K."/>
            <person name="Kim J.S."/>
            <person name="Ahn B.O."/>
            <person name="Rhee S.Y."/>
            <person name="Sohng J.K."/>
        </authorList>
    </citation>
    <scope>NUCLEOTIDE SEQUENCE</scope>
    <source>
        <tissue evidence="1">Leaf</tissue>
    </source>
</reference>
<accession>A0A834SU64</accession>
<dbReference type="AlphaFoldDB" id="A0A834SU64"/>
<evidence type="ECO:0000313" key="2">
    <source>
        <dbReference type="Proteomes" id="UP000634136"/>
    </source>
</evidence>
<proteinExistence type="predicted"/>
<keyword evidence="2" id="KW-1185">Reference proteome</keyword>
<dbReference type="OrthoDB" id="527344at2759"/>
<gene>
    <name evidence="1" type="ORF">G2W53_039973</name>
</gene>
<dbReference type="EMBL" id="JAAIUW010000012">
    <property type="protein sequence ID" value="KAF7807812.1"/>
    <property type="molecule type" value="Genomic_DNA"/>
</dbReference>
<evidence type="ECO:0000313" key="1">
    <source>
        <dbReference type="EMBL" id="KAF7807812.1"/>
    </source>
</evidence>
<organism evidence="1 2">
    <name type="scientific">Senna tora</name>
    <dbReference type="NCBI Taxonomy" id="362788"/>
    <lineage>
        <taxon>Eukaryota</taxon>
        <taxon>Viridiplantae</taxon>
        <taxon>Streptophyta</taxon>
        <taxon>Embryophyta</taxon>
        <taxon>Tracheophyta</taxon>
        <taxon>Spermatophyta</taxon>
        <taxon>Magnoliopsida</taxon>
        <taxon>eudicotyledons</taxon>
        <taxon>Gunneridae</taxon>
        <taxon>Pentapetalae</taxon>
        <taxon>rosids</taxon>
        <taxon>fabids</taxon>
        <taxon>Fabales</taxon>
        <taxon>Fabaceae</taxon>
        <taxon>Caesalpinioideae</taxon>
        <taxon>Cassia clade</taxon>
        <taxon>Senna</taxon>
    </lineage>
</organism>
<sequence length="108" mass="11889">MTLAVKFLTENPLALAQLKGLGDRPGKFFSALILGTGMDTQDTSPSVFLFFHNERFIFNAGESIRLSYPRFVKPEKADILISEPMGGADANKLDEGQIGHYIEIGIEL</sequence>
<name>A0A834SU64_9FABA</name>
<comment type="caution">
    <text evidence="1">The sequence shown here is derived from an EMBL/GenBank/DDBJ whole genome shotgun (WGS) entry which is preliminary data.</text>
</comment>